<dbReference type="PANTHER" id="PTHR47174">
    <property type="entry name" value="BRIDGING INTEGRATOR 3"/>
    <property type="match status" value="1"/>
</dbReference>
<dbReference type="EMBL" id="CU928168">
    <property type="protein sequence ID" value="CAR22985.1"/>
    <property type="molecule type" value="Genomic_DNA"/>
</dbReference>
<dbReference type="InterPro" id="IPR046982">
    <property type="entry name" value="BIN3/RVS161-like"/>
</dbReference>
<dbReference type="GO" id="GO:0051666">
    <property type="term" value="P:actin cortical patch localization"/>
    <property type="evidence" value="ECO:0007669"/>
    <property type="project" value="InterPro"/>
</dbReference>
<dbReference type="PANTHER" id="PTHR47174:SF1">
    <property type="entry name" value="REDUCED VIABILITY UPON STARVATION PROTEIN 167"/>
    <property type="match status" value="1"/>
</dbReference>
<dbReference type="GO" id="GO:0006897">
    <property type="term" value="P:endocytosis"/>
    <property type="evidence" value="ECO:0007669"/>
    <property type="project" value="InterPro"/>
</dbReference>
<reference evidence="4 5" key="1">
    <citation type="journal article" date="2009" name="Genome Res.">
        <title>Comparative genomics of protoploid Saccharomycetaceae.</title>
        <authorList>
            <consortium name="The Genolevures Consortium"/>
            <person name="Souciet J.-L."/>
            <person name="Dujon B."/>
            <person name="Gaillardin C."/>
            <person name="Johnston M."/>
            <person name="Baret P.V."/>
            <person name="Cliften P."/>
            <person name="Sherman D.J."/>
            <person name="Weissenbach J."/>
            <person name="Westhof E."/>
            <person name="Wincker P."/>
            <person name="Jubin C."/>
            <person name="Poulain J."/>
            <person name="Barbe V."/>
            <person name="Segurens B."/>
            <person name="Artiguenave F."/>
            <person name="Anthouard V."/>
            <person name="Vacherie B."/>
            <person name="Val M.-E."/>
            <person name="Fulton R.S."/>
            <person name="Minx P."/>
            <person name="Wilson R."/>
            <person name="Durrens P."/>
            <person name="Jean G."/>
            <person name="Marck C."/>
            <person name="Martin T."/>
            <person name="Nikolski M."/>
            <person name="Rolland T."/>
            <person name="Seret M.-L."/>
            <person name="Casaregola S."/>
            <person name="Despons L."/>
            <person name="Fairhead C."/>
            <person name="Fischer G."/>
            <person name="Lafontaine I."/>
            <person name="Leh V."/>
            <person name="Lemaire M."/>
            <person name="de Montigny J."/>
            <person name="Neuveglise C."/>
            <person name="Thierry A."/>
            <person name="Blanc-Lenfle I."/>
            <person name="Bleykasten C."/>
            <person name="Diffels J."/>
            <person name="Fritsch E."/>
            <person name="Frangeul L."/>
            <person name="Goeffon A."/>
            <person name="Jauniaux N."/>
            <person name="Kachouri-Lafond R."/>
            <person name="Payen C."/>
            <person name="Potier S."/>
            <person name="Pribylova L."/>
            <person name="Ozanne C."/>
            <person name="Richard G.-F."/>
            <person name="Sacerdot C."/>
            <person name="Straub M.-L."/>
            <person name="Talla E."/>
        </authorList>
    </citation>
    <scope>NUCLEOTIDE SEQUENCE [LARGE SCALE GENOMIC DNA]</scope>
    <source>
        <strain evidence="5">ATCC 56472 / CBS 6340 / NRRL Y-8284</strain>
    </source>
</reference>
<dbReference type="AlphaFoldDB" id="C5DFN0"/>
<dbReference type="GO" id="GO:0097320">
    <property type="term" value="P:plasma membrane tubulation"/>
    <property type="evidence" value="ECO:0007669"/>
    <property type="project" value="TreeGrafter"/>
</dbReference>
<dbReference type="Gene3D" id="2.30.30.40">
    <property type="entry name" value="SH3 Domains"/>
    <property type="match status" value="1"/>
</dbReference>
<dbReference type="GO" id="GO:0031097">
    <property type="term" value="C:medial cortex"/>
    <property type="evidence" value="ECO:0007669"/>
    <property type="project" value="TreeGrafter"/>
</dbReference>
<dbReference type="GO" id="GO:0043332">
    <property type="term" value="C:mating projection tip"/>
    <property type="evidence" value="ECO:0007669"/>
    <property type="project" value="TreeGrafter"/>
</dbReference>
<dbReference type="InterPro" id="IPR027267">
    <property type="entry name" value="AH/BAR_dom_sf"/>
</dbReference>
<dbReference type="Proteomes" id="UP000002036">
    <property type="component" value="Chromosome D"/>
</dbReference>
<dbReference type="Gene3D" id="1.20.1270.60">
    <property type="entry name" value="Arfaptin homology (AH) domain/BAR domain"/>
    <property type="match status" value="1"/>
</dbReference>
<dbReference type="GeneID" id="8295670"/>
<dbReference type="InParanoid" id="C5DFN0"/>
<dbReference type="GO" id="GO:0030479">
    <property type="term" value="C:actin cortical patch"/>
    <property type="evidence" value="ECO:0007669"/>
    <property type="project" value="TreeGrafter"/>
</dbReference>
<keyword evidence="1 2" id="KW-0728">SH3 domain</keyword>
<organism evidence="4 5">
    <name type="scientific">Lachancea thermotolerans (strain ATCC 56472 / CBS 6340 / NRRL Y-8284)</name>
    <name type="common">Yeast</name>
    <name type="synonym">Kluyveromyces thermotolerans</name>
    <dbReference type="NCBI Taxonomy" id="559295"/>
    <lineage>
        <taxon>Eukaryota</taxon>
        <taxon>Fungi</taxon>
        <taxon>Dikarya</taxon>
        <taxon>Ascomycota</taxon>
        <taxon>Saccharomycotina</taxon>
        <taxon>Saccharomycetes</taxon>
        <taxon>Saccharomycetales</taxon>
        <taxon>Saccharomycetaceae</taxon>
        <taxon>Lachancea</taxon>
    </lineage>
</organism>
<dbReference type="InterPro" id="IPR036028">
    <property type="entry name" value="SH3-like_dom_sf"/>
</dbReference>
<evidence type="ECO:0000313" key="5">
    <source>
        <dbReference type="Proteomes" id="UP000002036"/>
    </source>
</evidence>
<dbReference type="SUPFAM" id="SSF103657">
    <property type="entry name" value="BAR/IMD domain-like"/>
    <property type="match status" value="1"/>
</dbReference>
<evidence type="ECO:0000256" key="2">
    <source>
        <dbReference type="PROSITE-ProRule" id="PRU00192"/>
    </source>
</evidence>
<dbReference type="Pfam" id="PF00018">
    <property type="entry name" value="SH3_1"/>
    <property type="match status" value="1"/>
</dbReference>
<dbReference type="OrthoDB" id="10255128at2759"/>
<gene>
    <name evidence="4" type="ordered locus">KLTH0D16434g</name>
</gene>
<dbReference type="CDD" id="cd00174">
    <property type="entry name" value="SH3"/>
    <property type="match status" value="1"/>
</dbReference>
<sequence length="461" mass="52457">MLYSKLASRGRVDQSARGPVEFRDFYQADEYVSRAPLLPAARESAEPHLRDRELERLTVKFREVQSHISTLSQCCVNYSKGVHAFVKHCVKINRQFEILLNSAQSWTTLCSTTSASKRGDYPTTSPLEPFLEKANDSDGLTFAFSEMNQSIRDPSRHQRRQEVALRLIEADLRIVKQCLVEPLLSIAEICKRVGRTLQRREVLAVAVKERMERLAWLENRTRGASPLDRRQQRKKARVARDLELEKLKLESLSTTIKVELKVLFKLFDAFVTTWAPNFFLTIFSIAYTMHRYLGRAGVDESITHQQALALLSPSEPGQFKQHSLKKRVAQTPSDISCGLPSIADIVASFHLDFDSVVSLLGNFRVTSFESLYQLTLSSATESAKSYFQDNAVRGTVPTLYATAIFGFSSTEPTHSDDLSFCRNDIIKVIKRNENGWWYGEVIRTKQRGYFPASCVQLEKLL</sequence>
<feature type="domain" description="SH3" evidence="3">
    <location>
        <begin position="396"/>
        <end position="460"/>
    </location>
</feature>
<dbReference type="eggNOG" id="KOG3771">
    <property type="taxonomic scope" value="Eukaryota"/>
</dbReference>
<proteinExistence type="predicted"/>
<dbReference type="KEGG" id="lth:KLTH0D16434g"/>
<evidence type="ECO:0000256" key="1">
    <source>
        <dbReference type="ARBA" id="ARBA00022443"/>
    </source>
</evidence>
<accession>C5DFN0</accession>
<dbReference type="PROSITE" id="PS50002">
    <property type="entry name" value="SH3"/>
    <property type="match status" value="1"/>
</dbReference>
<evidence type="ECO:0000259" key="3">
    <source>
        <dbReference type="PROSITE" id="PS50002"/>
    </source>
</evidence>
<keyword evidence="5" id="KW-1185">Reference proteome</keyword>
<dbReference type="RefSeq" id="XP_002553423.1">
    <property type="nucleotide sequence ID" value="XM_002553377.1"/>
</dbReference>
<protein>
    <submittedName>
        <fullName evidence="4">KLTH0D16434p</fullName>
    </submittedName>
</protein>
<dbReference type="InterPro" id="IPR001452">
    <property type="entry name" value="SH3_domain"/>
</dbReference>
<dbReference type="GO" id="GO:0008289">
    <property type="term" value="F:lipid binding"/>
    <property type="evidence" value="ECO:0007669"/>
    <property type="project" value="TreeGrafter"/>
</dbReference>
<dbReference type="STRING" id="559295.C5DFN0"/>
<dbReference type="HOGENOM" id="CLU_609830_0_0_1"/>
<dbReference type="SUPFAM" id="SSF50044">
    <property type="entry name" value="SH3-domain"/>
    <property type="match status" value="1"/>
</dbReference>
<evidence type="ECO:0000313" key="4">
    <source>
        <dbReference type="EMBL" id="CAR22985.1"/>
    </source>
</evidence>
<dbReference type="OMA" id="FLGNCPE"/>
<dbReference type="GO" id="GO:1990528">
    <property type="term" value="C:Rvs161p-Rvs167p complex"/>
    <property type="evidence" value="ECO:0007669"/>
    <property type="project" value="TreeGrafter"/>
</dbReference>
<name>C5DFN0_LACTC</name>
<dbReference type="SMART" id="SM00326">
    <property type="entry name" value="SH3"/>
    <property type="match status" value="1"/>
</dbReference>